<organism evidence="3 4">
    <name type="scientific">Caenorhabditis auriculariae</name>
    <dbReference type="NCBI Taxonomy" id="2777116"/>
    <lineage>
        <taxon>Eukaryota</taxon>
        <taxon>Metazoa</taxon>
        <taxon>Ecdysozoa</taxon>
        <taxon>Nematoda</taxon>
        <taxon>Chromadorea</taxon>
        <taxon>Rhabditida</taxon>
        <taxon>Rhabditina</taxon>
        <taxon>Rhabditomorpha</taxon>
        <taxon>Rhabditoidea</taxon>
        <taxon>Rhabditidae</taxon>
        <taxon>Peloderinae</taxon>
        <taxon>Caenorhabditis</taxon>
    </lineage>
</organism>
<feature type="transmembrane region" description="Helical" evidence="2">
    <location>
        <begin position="41"/>
        <end position="59"/>
    </location>
</feature>
<comment type="caution">
    <text evidence="3">The sequence shown here is derived from an EMBL/GenBank/DDBJ whole genome shotgun (WGS) entry which is preliminary data.</text>
</comment>
<proteinExistence type="predicted"/>
<sequence>MYFDGSVVGGLKKKVKTTTRGRKDHSSSDSLRRLLADQFKMVPLVWMVPLFVLVAAPLCGGKKNKDGLTDSMKTQAPPDGSSSTPAGAAAAGAPAAEGAGAPANA</sequence>
<reference evidence="3" key="1">
    <citation type="submission" date="2020-10" db="EMBL/GenBank/DDBJ databases">
        <authorList>
            <person name="Kikuchi T."/>
        </authorList>
    </citation>
    <scope>NUCLEOTIDE SEQUENCE</scope>
    <source>
        <strain evidence="3">NKZ352</strain>
    </source>
</reference>
<dbReference type="AlphaFoldDB" id="A0A8S1HFI0"/>
<feature type="compositionally biased region" description="Low complexity" evidence="1">
    <location>
        <begin position="76"/>
        <end position="105"/>
    </location>
</feature>
<dbReference type="Proteomes" id="UP000835052">
    <property type="component" value="Unassembled WGS sequence"/>
</dbReference>
<evidence type="ECO:0000313" key="3">
    <source>
        <dbReference type="EMBL" id="CAD6195323.1"/>
    </source>
</evidence>
<feature type="region of interest" description="Disordered" evidence="1">
    <location>
        <begin position="62"/>
        <end position="105"/>
    </location>
</feature>
<keyword evidence="2" id="KW-1133">Transmembrane helix</keyword>
<gene>
    <name evidence="3" type="ORF">CAUJ_LOCUS11242</name>
</gene>
<keyword evidence="2" id="KW-0812">Transmembrane</keyword>
<accession>A0A8S1HFI0</accession>
<name>A0A8S1HFI0_9PELO</name>
<feature type="compositionally biased region" description="Basic residues" evidence="1">
    <location>
        <begin position="11"/>
        <end position="23"/>
    </location>
</feature>
<protein>
    <submittedName>
        <fullName evidence="3">Uncharacterized protein</fullName>
    </submittedName>
</protein>
<feature type="region of interest" description="Disordered" evidence="1">
    <location>
        <begin position="1"/>
        <end position="29"/>
    </location>
</feature>
<evidence type="ECO:0000256" key="1">
    <source>
        <dbReference type="SAM" id="MobiDB-lite"/>
    </source>
</evidence>
<dbReference type="EMBL" id="CAJGYM010000053">
    <property type="protein sequence ID" value="CAD6195323.1"/>
    <property type="molecule type" value="Genomic_DNA"/>
</dbReference>
<evidence type="ECO:0000313" key="4">
    <source>
        <dbReference type="Proteomes" id="UP000835052"/>
    </source>
</evidence>
<keyword evidence="2" id="KW-0472">Membrane</keyword>
<keyword evidence="4" id="KW-1185">Reference proteome</keyword>
<evidence type="ECO:0000256" key="2">
    <source>
        <dbReference type="SAM" id="Phobius"/>
    </source>
</evidence>